<evidence type="ECO:0000259" key="12">
    <source>
        <dbReference type="Pfam" id="PF12242"/>
    </source>
</evidence>
<dbReference type="InterPro" id="IPR050048">
    <property type="entry name" value="FabV-like_NADH_b"/>
</dbReference>
<dbReference type="PANTHER" id="PTHR37480">
    <property type="entry name" value="ENOYL-[ACYL-CARRIER-PROTEIN] REDUCTASE [NADH]"/>
    <property type="match status" value="1"/>
</dbReference>
<feature type="binding site" evidence="9">
    <location>
        <position position="248"/>
    </location>
    <ligand>
        <name>NAD(+)</name>
        <dbReference type="ChEBI" id="CHEBI:57540"/>
    </ligand>
</feature>
<evidence type="ECO:0000259" key="11">
    <source>
        <dbReference type="Pfam" id="PF12241"/>
    </source>
</evidence>
<comment type="subunit">
    <text evidence="1 9">Monomer.</text>
</comment>
<keyword evidence="6 9" id="KW-0443">Lipid metabolism</keyword>
<evidence type="ECO:0000256" key="5">
    <source>
        <dbReference type="ARBA" id="ARBA00023027"/>
    </source>
</evidence>
<evidence type="ECO:0000256" key="7">
    <source>
        <dbReference type="ARBA" id="ARBA00023160"/>
    </source>
</evidence>
<feature type="binding site" evidence="9">
    <location>
        <begin position="277"/>
        <end position="279"/>
    </location>
    <ligand>
        <name>NAD(+)</name>
        <dbReference type="ChEBI" id="CHEBI:57540"/>
    </ligand>
</feature>
<dbReference type="NCBIfam" id="NF010177">
    <property type="entry name" value="PRK13656.1"/>
    <property type="match status" value="1"/>
</dbReference>
<feature type="domain" description="Trans-2-enoyl-CoA reductase-like NAD(P)H binding" evidence="12">
    <location>
        <begin position="2"/>
        <end position="83"/>
    </location>
</feature>
<comment type="caution">
    <text evidence="13">The sequence shown here is derived from an EMBL/GenBank/DDBJ whole genome shotgun (WGS) entry which is preliminary data.</text>
</comment>
<evidence type="ECO:0000256" key="1">
    <source>
        <dbReference type="ARBA" id="ARBA00011245"/>
    </source>
</evidence>
<gene>
    <name evidence="9" type="primary">fabV</name>
    <name evidence="13" type="ORF">GPAL_2346</name>
</gene>
<dbReference type="Pfam" id="PF12242">
    <property type="entry name" value="Eno-Rase_NADH_b"/>
    <property type="match status" value="1"/>
</dbReference>
<comment type="pathway">
    <text evidence="9">Lipid metabolism; fatty acid biosynthesis.</text>
</comment>
<dbReference type="PANTHER" id="PTHR37480:SF1">
    <property type="entry name" value="ENOYL-[ACYL-CARRIER-PROTEIN] REDUCTASE [NADH]"/>
    <property type="match status" value="1"/>
</dbReference>
<dbReference type="Pfam" id="PF07055">
    <property type="entry name" value="Eno-Rase_FAD_bd"/>
    <property type="match status" value="1"/>
</dbReference>
<sequence length="397" mass="43733">MVIKPKIRGFICTNAHPAGCAKSVENQINYVKSQDVKAKSELAGPKNVLVIGCSTGYGLASRITSAFGYAAKTLGICFEKEPTDRKTGTAGWYNTAAFHDQAKTAGLYAETMNGDAFSDNMKIAVIDKIKKDLGSVDLIIYSLASPRRTDPDTGEVYKSTLKPVGQGYTTKTYDTDKDKVHEITLEPANQDEIDQTVKVMGGEDWERWLVMLNDAGVVSENAKTTAYTYIGKELTWPIYGQATIGLAKEDLDRAASAIIAKLNANNVSANVSSLKALVTQASSAIPVMPLYISLIYKVMKEEGTHEGCIEQIEGLYTRCLYASNPAMDNMHRYHMEDKETNNATQAKIKALWDKVTQENFHALSDYAGYHHEFLTLFGFDIQGVDYEADVNHVVTWS</sequence>
<comment type="similarity">
    <text evidence="9">Belongs to the TER reductase family.</text>
</comment>
<keyword evidence="3 9" id="KW-0276">Fatty acid metabolism</keyword>
<feature type="binding site" evidence="9">
    <location>
        <begin position="52"/>
        <end position="57"/>
    </location>
    <ligand>
        <name>NAD(+)</name>
        <dbReference type="ChEBI" id="CHEBI:57540"/>
    </ligand>
</feature>
<dbReference type="Pfam" id="PF12241">
    <property type="entry name" value="Enoyl_reductase"/>
    <property type="match status" value="1"/>
</dbReference>
<name>K6ZFR7_9ALTE</name>
<keyword evidence="5 9" id="KW-0520">NAD</keyword>
<comment type="catalytic activity">
    <reaction evidence="9">
        <text>a 2,3-saturated acyl-[ACP] + NAD(+) = a (2E)-enoyl-[ACP] + NADH + H(+)</text>
        <dbReference type="Rhea" id="RHEA:10240"/>
        <dbReference type="Rhea" id="RHEA-COMP:9925"/>
        <dbReference type="Rhea" id="RHEA-COMP:9926"/>
        <dbReference type="ChEBI" id="CHEBI:15378"/>
        <dbReference type="ChEBI" id="CHEBI:57540"/>
        <dbReference type="ChEBI" id="CHEBI:57945"/>
        <dbReference type="ChEBI" id="CHEBI:78784"/>
        <dbReference type="ChEBI" id="CHEBI:78785"/>
        <dbReference type="EC" id="1.3.1.9"/>
    </reaction>
</comment>
<proteinExistence type="inferred from homology"/>
<dbReference type="InterPro" id="IPR024910">
    <property type="entry name" value="Enoyl-CoA_Rdtase_cat_dom"/>
</dbReference>
<dbReference type="RefSeq" id="WP_006011814.1">
    <property type="nucleotide sequence ID" value="NZ_AUAV01000014.1"/>
</dbReference>
<dbReference type="InterPro" id="IPR010758">
    <property type="entry name" value="Trans-2-enoyl-CoA_reductase"/>
</dbReference>
<dbReference type="GO" id="GO:0006633">
    <property type="term" value="P:fatty acid biosynthetic process"/>
    <property type="evidence" value="ECO:0007669"/>
    <property type="project" value="UniProtKB-UniRule"/>
</dbReference>
<comment type="function">
    <text evidence="9">Involved in the final reduction of the elongation cycle of fatty acid synthesis (FAS II). Catalyzes the reduction of a carbon-carbon double bond in an enoyl moiety that is covalently linked to an acyl carrier protein (ACP).</text>
</comment>
<evidence type="ECO:0000256" key="3">
    <source>
        <dbReference type="ARBA" id="ARBA00022832"/>
    </source>
</evidence>
<comment type="catalytic activity">
    <reaction evidence="8">
        <text>a 2,3-saturated acyl-CoA + NAD(+) = a (2E)-enoyl-CoA + NADH + H(+)</text>
        <dbReference type="Rhea" id="RHEA:18177"/>
        <dbReference type="ChEBI" id="CHEBI:15378"/>
        <dbReference type="ChEBI" id="CHEBI:57540"/>
        <dbReference type="ChEBI" id="CHEBI:57945"/>
        <dbReference type="ChEBI" id="CHEBI:58856"/>
        <dbReference type="ChEBI" id="CHEBI:65111"/>
        <dbReference type="EC" id="1.3.1.44"/>
    </reaction>
</comment>
<reference evidence="14" key="1">
    <citation type="journal article" date="2014" name="Environ. Microbiol.">
        <title>Comparative genomics of the marine bacterial genus Glaciecola reveals the high degree of genomic diversity and genomic characteristic for cold adaptation.</title>
        <authorList>
            <person name="Qin Q.L."/>
            <person name="Xie B.B."/>
            <person name="Yu Y."/>
            <person name="Shu Y.L."/>
            <person name="Rong J.C."/>
            <person name="Zhang Y.J."/>
            <person name="Zhao D.L."/>
            <person name="Chen X.L."/>
            <person name="Zhang X.Y."/>
            <person name="Chen B."/>
            <person name="Zhou B.C."/>
            <person name="Zhang Y.Z."/>
        </authorList>
    </citation>
    <scope>NUCLEOTIDE SEQUENCE [LARGE SCALE GENOMIC DNA]</scope>
    <source>
        <strain evidence="14">ACAM 615</strain>
    </source>
</reference>
<evidence type="ECO:0000256" key="9">
    <source>
        <dbReference type="HAMAP-Rule" id="MF_01838"/>
    </source>
</evidence>
<dbReference type="AlphaFoldDB" id="K6ZFR7"/>
<dbReference type="NCBIfam" id="NF043048">
    <property type="entry name" value="EnoyACPredFabV"/>
    <property type="match status" value="1"/>
</dbReference>
<evidence type="ECO:0000313" key="14">
    <source>
        <dbReference type="Proteomes" id="UP000006251"/>
    </source>
</evidence>
<organism evidence="13 14">
    <name type="scientific">Brumicola pallidula DSM 14239 = ACAM 615</name>
    <dbReference type="NCBI Taxonomy" id="1121922"/>
    <lineage>
        <taxon>Bacteria</taxon>
        <taxon>Pseudomonadati</taxon>
        <taxon>Pseudomonadota</taxon>
        <taxon>Gammaproteobacteria</taxon>
        <taxon>Alteromonadales</taxon>
        <taxon>Alteromonadaceae</taxon>
        <taxon>Brumicola</taxon>
    </lineage>
</organism>
<dbReference type="Proteomes" id="UP000006251">
    <property type="component" value="Unassembled WGS sequence"/>
</dbReference>
<dbReference type="HAMAP" id="MF_01838">
    <property type="entry name" value="FabV_reductase"/>
    <property type="match status" value="1"/>
</dbReference>
<feature type="binding site" evidence="9">
    <location>
        <position position="229"/>
    </location>
    <ligand>
        <name>substrate</name>
    </ligand>
</feature>
<evidence type="ECO:0000256" key="6">
    <source>
        <dbReference type="ARBA" id="ARBA00023098"/>
    </source>
</evidence>
<dbReference type="UniPathway" id="UPA00094"/>
<accession>K6ZFR7</accession>
<evidence type="ECO:0000256" key="2">
    <source>
        <dbReference type="ARBA" id="ARBA00022516"/>
    </source>
</evidence>
<dbReference type="Gene3D" id="3.40.50.720">
    <property type="entry name" value="NAD(P)-binding Rossmann-like Domain"/>
    <property type="match status" value="1"/>
</dbReference>
<protein>
    <recommendedName>
        <fullName evidence="9">Enoyl-[acyl-carrier-protein] reductase [NADH]</fullName>
        <shortName evidence="9">ENR</shortName>
        <ecNumber evidence="9">1.3.1.9</ecNumber>
    </recommendedName>
</protein>
<dbReference type="EMBL" id="BAEQ01000042">
    <property type="protein sequence ID" value="GAC29207.1"/>
    <property type="molecule type" value="Genomic_DNA"/>
</dbReference>
<evidence type="ECO:0000256" key="8">
    <source>
        <dbReference type="ARBA" id="ARBA00048302"/>
    </source>
</evidence>
<dbReference type="EC" id="1.3.1.9" evidence="9"/>
<feature type="domain" description="Enoyl reductase FAD binding" evidence="10">
    <location>
        <begin position="327"/>
        <end position="390"/>
    </location>
</feature>
<dbReference type="GO" id="GO:0050343">
    <property type="term" value="F:trans-2-enoyl-CoA reductase (NADH) activity"/>
    <property type="evidence" value="ECO:0007669"/>
    <property type="project" value="UniProtKB-EC"/>
</dbReference>
<feature type="site" description="Plays an important role in discriminating NADH against NADPH" evidence="9">
    <location>
        <position position="79"/>
    </location>
</feature>
<evidence type="ECO:0000313" key="13">
    <source>
        <dbReference type="EMBL" id="GAC29207.1"/>
    </source>
</evidence>
<dbReference type="OrthoDB" id="9802260at2"/>
<feature type="active site" description="Proton donor" evidence="9">
    <location>
        <position position="239"/>
    </location>
</feature>
<keyword evidence="7 9" id="KW-0275">Fatty acid biosynthesis</keyword>
<feature type="binding site" evidence="9">
    <location>
        <begin position="143"/>
        <end position="144"/>
    </location>
    <ligand>
        <name>NAD(+)</name>
        <dbReference type="ChEBI" id="CHEBI:57540"/>
    </ligand>
</feature>
<evidence type="ECO:0000259" key="10">
    <source>
        <dbReference type="Pfam" id="PF07055"/>
    </source>
</evidence>
<keyword evidence="4 9" id="KW-0560">Oxidoreductase</keyword>
<feature type="binding site" evidence="9">
    <location>
        <begin position="78"/>
        <end position="79"/>
    </location>
    <ligand>
        <name>NAD(+)</name>
        <dbReference type="ChEBI" id="CHEBI:57540"/>
    </ligand>
</feature>
<keyword evidence="14" id="KW-1185">Reference proteome</keyword>
<evidence type="ECO:0000256" key="4">
    <source>
        <dbReference type="ARBA" id="ARBA00023002"/>
    </source>
</evidence>
<dbReference type="GO" id="GO:0051287">
    <property type="term" value="F:NAD binding"/>
    <property type="evidence" value="ECO:0007669"/>
    <property type="project" value="UniProtKB-UniRule"/>
</dbReference>
<keyword evidence="2 9" id="KW-0444">Lipid biosynthesis</keyword>
<dbReference type="GO" id="GO:0004318">
    <property type="term" value="F:enoyl-[acyl-carrier-protein] reductase (NADH) activity"/>
    <property type="evidence" value="ECO:0007669"/>
    <property type="project" value="UniProtKB-UniRule"/>
</dbReference>
<feature type="domain" description="Trans-2-enoyl-CoA reductase catalytic" evidence="11">
    <location>
        <begin position="86"/>
        <end position="321"/>
    </location>
</feature>
<dbReference type="InterPro" id="IPR024906">
    <property type="entry name" value="Eno_Rdtase_FAD-bd_dom"/>
</dbReference>
<feature type="binding site" evidence="9">
    <location>
        <begin position="115"/>
        <end position="116"/>
    </location>
    <ligand>
        <name>NAD(+)</name>
        <dbReference type="ChEBI" id="CHEBI:57540"/>
    </ligand>
</feature>
<dbReference type="STRING" id="1121922.GCA_000428905_02719"/>